<feature type="compositionally biased region" description="Polar residues" evidence="3">
    <location>
        <begin position="270"/>
        <end position="281"/>
    </location>
</feature>
<evidence type="ECO:0008006" key="8">
    <source>
        <dbReference type="Google" id="ProtNLM"/>
    </source>
</evidence>
<feature type="domain" description="NTF2" evidence="5">
    <location>
        <begin position="88"/>
        <end position="203"/>
    </location>
</feature>
<feature type="compositionally biased region" description="Low complexity" evidence="3">
    <location>
        <begin position="213"/>
        <end position="245"/>
    </location>
</feature>
<dbReference type="InterPro" id="IPR002075">
    <property type="entry name" value="NTF2_dom"/>
</dbReference>
<sequence>MPVSLLRPPGLSSLLINLFDSWFLPPLTTSPSANPPDPAIMASNGNFAQQDQYKEPAEQQQTVPATSAADGSATAAASSNSGLSKDEVGWYFVEQYYTTLSKSPEKLHLFYGKRSQFVYGLEAEVSPVSVGRQDIQERIKALDFQDCKVRVSNVDSQASFDNIVIQVIGETSNKAAEPKKFVQTFVLAQQPSGYFVLNDILRYIDEESDDESAAAPEEAAEEPAAPAPATEEVAAPAEPEAPQSVEETKEETPALDPEAVDHKLEEATSKESATLNGSVTDETSDEAKIPETKTEEPAETAEEAAKELAQEDVKEPEKPKDPSPTPVSKPVAAPPAAPEKPAGPPKPMTWATRVGAGIPKPVVPLSKTPPVNQSRAPAPAAAAPTSQPAAAPATTANAPATESAPKEAAGWQTAGVDSKRQTRPQSVSGPPPTEKEGTLGYVKFVTDKVQDAELKNALAAFGELTYFDINRQKNCAFVEYKTPEGYQAAAAANPHTVNGESIVVEARRPKANAYGGASYGGRGPVPGRGRGGAEGGRSGGQGPRGNFSGQNRGRGGAARGRGGAQSQNA</sequence>
<dbReference type="CDD" id="cd00780">
    <property type="entry name" value="NTF2"/>
    <property type="match status" value="1"/>
</dbReference>
<feature type="compositionally biased region" description="Gly residues" evidence="3">
    <location>
        <begin position="517"/>
        <end position="543"/>
    </location>
</feature>
<dbReference type="PANTHER" id="PTHR10693:SF20">
    <property type="entry name" value="AT27578P"/>
    <property type="match status" value="1"/>
</dbReference>
<comment type="caution">
    <text evidence="6">The sequence shown here is derived from an EMBL/GenBank/DDBJ whole genome shotgun (WGS) entry which is preliminary data.</text>
</comment>
<proteinExistence type="predicted"/>
<evidence type="ECO:0000313" key="7">
    <source>
        <dbReference type="Proteomes" id="UP000782241"/>
    </source>
</evidence>
<feature type="compositionally biased region" description="Basic and acidic residues" evidence="3">
    <location>
        <begin position="303"/>
        <end position="321"/>
    </location>
</feature>
<evidence type="ECO:0000259" key="4">
    <source>
        <dbReference type="PROSITE" id="PS50102"/>
    </source>
</evidence>
<evidence type="ECO:0000256" key="1">
    <source>
        <dbReference type="ARBA" id="ARBA00022884"/>
    </source>
</evidence>
<evidence type="ECO:0000313" key="6">
    <source>
        <dbReference type="EMBL" id="KAG5661538.1"/>
    </source>
</evidence>
<dbReference type="GO" id="GO:0016579">
    <property type="term" value="P:protein deubiquitination"/>
    <property type="evidence" value="ECO:0007669"/>
    <property type="project" value="TreeGrafter"/>
</dbReference>
<keyword evidence="7" id="KW-1185">Reference proteome</keyword>
<dbReference type="SUPFAM" id="SSF54928">
    <property type="entry name" value="RNA-binding domain, RBD"/>
    <property type="match status" value="1"/>
</dbReference>
<feature type="compositionally biased region" description="Basic and acidic residues" evidence="3">
    <location>
        <begin position="259"/>
        <end position="269"/>
    </location>
</feature>
<dbReference type="PROSITE" id="PS50177">
    <property type="entry name" value="NTF2_DOMAIN"/>
    <property type="match status" value="1"/>
</dbReference>
<feature type="compositionally biased region" description="Low complexity" evidence="3">
    <location>
        <begin position="376"/>
        <end position="403"/>
    </location>
</feature>
<feature type="compositionally biased region" description="Pro residues" evidence="3">
    <location>
        <begin position="322"/>
        <end position="347"/>
    </location>
</feature>
<dbReference type="Pfam" id="PF00076">
    <property type="entry name" value="RRM_1"/>
    <property type="match status" value="1"/>
</dbReference>
<gene>
    <name evidence="6" type="ORF">KAF25_005660</name>
</gene>
<dbReference type="Pfam" id="PF02136">
    <property type="entry name" value="NTF2"/>
    <property type="match status" value="1"/>
</dbReference>
<dbReference type="Gene3D" id="3.30.70.330">
    <property type="match status" value="1"/>
</dbReference>
<accession>A0A9P7H4B9</accession>
<dbReference type="PANTHER" id="PTHR10693">
    <property type="entry name" value="RAS GTPASE-ACTIVATING PROTEIN-BINDING PROTEIN"/>
    <property type="match status" value="1"/>
</dbReference>
<dbReference type="SMART" id="SM00360">
    <property type="entry name" value="RRM"/>
    <property type="match status" value="1"/>
</dbReference>
<dbReference type="GO" id="GO:0003729">
    <property type="term" value="F:mRNA binding"/>
    <property type="evidence" value="ECO:0007669"/>
    <property type="project" value="TreeGrafter"/>
</dbReference>
<feature type="region of interest" description="Disordered" evidence="3">
    <location>
        <begin position="207"/>
        <end position="440"/>
    </location>
</feature>
<keyword evidence="1 2" id="KW-0694">RNA-binding</keyword>
<feature type="compositionally biased region" description="Gly residues" evidence="3">
    <location>
        <begin position="552"/>
        <end position="563"/>
    </location>
</feature>
<feature type="domain" description="RRM" evidence="4">
    <location>
        <begin position="438"/>
        <end position="509"/>
    </location>
</feature>
<protein>
    <recommendedName>
        <fullName evidence="8">NTF2 domain-containing protein</fullName>
    </recommendedName>
</protein>
<dbReference type="InterPro" id="IPR039539">
    <property type="entry name" value="Ras_GTPase_bind_prot"/>
</dbReference>
<dbReference type="GO" id="GO:1990904">
    <property type="term" value="C:ribonucleoprotein complex"/>
    <property type="evidence" value="ECO:0007669"/>
    <property type="project" value="TreeGrafter"/>
</dbReference>
<dbReference type="InterPro" id="IPR032710">
    <property type="entry name" value="NTF2-like_dom_sf"/>
</dbReference>
<feature type="region of interest" description="Disordered" evidence="3">
    <location>
        <begin position="51"/>
        <end position="82"/>
    </location>
</feature>
<reference evidence="6" key="1">
    <citation type="submission" date="2021-04" db="EMBL/GenBank/DDBJ databases">
        <title>Draft genome of Fusarium avenaceum strain F156N33, isolated from an atmospheric sample in Virginia.</title>
        <authorList>
            <person name="Yang S."/>
            <person name="Vinatzer B.A."/>
            <person name="Coleman J."/>
        </authorList>
    </citation>
    <scope>NUCLEOTIDE SEQUENCE</scope>
    <source>
        <strain evidence="6">F156N33</strain>
    </source>
</reference>
<dbReference type="CDD" id="cd00590">
    <property type="entry name" value="RRM_SF"/>
    <property type="match status" value="1"/>
</dbReference>
<dbReference type="EMBL" id="JAGPUO010000007">
    <property type="protein sequence ID" value="KAG5661538.1"/>
    <property type="molecule type" value="Genomic_DNA"/>
</dbReference>
<feature type="compositionally biased region" description="Basic and acidic residues" evidence="3">
    <location>
        <begin position="285"/>
        <end position="296"/>
    </location>
</feature>
<dbReference type="InterPro" id="IPR018222">
    <property type="entry name" value="Nuclear_transport_factor_2_euk"/>
</dbReference>
<dbReference type="GO" id="GO:0005829">
    <property type="term" value="C:cytosol"/>
    <property type="evidence" value="ECO:0007669"/>
    <property type="project" value="TreeGrafter"/>
</dbReference>
<evidence type="ECO:0000256" key="2">
    <source>
        <dbReference type="PROSITE-ProRule" id="PRU00176"/>
    </source>
</evidence>
<dbReference type="InterPro" id="IPR035979">
    <property type="entry name" value="RBD_domain_sf"/>
</dbReference>
<dbReference type="AlphaFoldDB" id="A0A9P7H4B9"/>
<dbReference type="SUPFAM" id="SSF54427">
    <property type="entry name" value="NTF2-like"/>
    <property type="match status" value="1"/>
</dbReference>
<dbReference type="InterPro" id="IPR000504">
    <property type="entry name" value="RRM_dom"/>
</dbReference>
<dbReference type="Proteomes" id="UP000782241">
    <property type="component" value="Unassembled WGS sequence"/>
</dbReference>
<dbReference type="FunFam" id="3.10.450.50:FF:000003">
    <property type="entry name" value="Nuclear transport factor 2 family protein"/>
    <property type="match status" value="1"/>
</dbReference>
<name>A0A9P7H4B9_9HYPO</name>
<organism evidence="6 7">
    <name type="scientific">Fusarium avenaceum</name>
    <dbReference type="NCBI Taxonomy" id="40199"/>
    <lineage>
        <taxon>Eukaryota</taxon>
        <taxon>Fungi</taxon>
        <taxon>Dikarya</taxon>
        <taxon>Ascomycota</taxon>
        <taxon>Pezizomycotina</taxon>
        <taxon>Sordariomycetes</taxon>
        <taxon>Hypocreomycetidae</taxon>
        <taxon>Hypocreales</taxon>
        <taxon>Nectriaceae</taxon>
        <taxon>Fusarium</taxon>
        <taxon>Fusarium tricinctum species complex</taxon>
    </lineage>
</organism>
<dbReference type="PROSITE" id="PS50102">
    <property type="entry name" value="RRM"/>
    <property type="match status" value="1"/>
</dbReference>
<dbReference type="Gene3D" id="3.10.450.50">
    <property type="match status" value="1"/>
</dbReference>
<evidence type="ECO:0000259" key="5">
    <source>
        <dbReference type="PROSITE" id="PS50177"/>
    </source>
</evidence>
<evidence type="ECO:0000256" key="3">
    <source>
        <dbReference type="SAM" id="MobiDB-lite"/>
    </source>
</evidence>
<dbReference type="InterPro" id="IPR012677">
    <property type="entry name" value="Nucleotide-bd_a/b_plait_sf"/>
</dbReference>
<dbReference type="GO" id="GO:0034517">
    <property type="term" value="P:ribophagy"/>
    <property type="evidence" value="ECO:0007669"/>
    <property type="project" value="TreeGrafter"/>
</dbReference>
<feature type="compositionally biased region" description="Low complexity" evidence="3">
    <location>
        <begin position="65"/>
        <end position="82"/>
    </location>
</feature>
<feature type="region of interest" description="Disordered" evidence="3">
    <location>
        <begin position="513"/>
        <end position="569"/>
    </location>
</feature>
<dbReference type="GO" id="GO:1990861">
    <property type="term" value="C:Ubp3-Bre5 deubiquitination complex"/>
    <property type="evidence" value="ECO:0007669"/>
    <property type="project" value="TreeGrafter"/>
</dbReference>